<dbReference type="AlphaFoldDB" id="A5AUI5"/>
<dbReference type="InterPro" id="IPR057670">
    <property type="entry name" value="SH3_retrovirus"/>
</dbReference>
<dbReference type="Pfam" id="PF13976">
    <property type="entry name" value="gag_pre-integrs"/>
    <property type="match status" value="1"/>
</dbReference>
<gene>
    <name evidence="4" type="ORF">VITISV_034970</name>
</gene>
<accession>A5AUI5</accession>
<proteinExistence type="predicted"/>
<evidence type="ECO:0000313" key="4">
    <source>
        <dbReference type="EMBL" id="CAN78327.1"/>
    </source>
</evidence>
<sequence length="687" mass="77671">MGYLRGTITKPETSDRDAAKVFELMNKIPMIKQGELTFTTYYNTLKVLWHDVDIYQYIEMESPKNVAKLADLLERRRIFEFLAGLNLELDQDKVQVADGTFTPLSGKGNVSFSPKITLTSVLHAPKMSCNLLSISKLTKTDNCSGTFFPNYCVFKDLTLGKMIGSAKERNGLYYLDTEEGEKGAAEGLFESYWLMHERLGHPSFSYLQQLYPKLCINLNNSKLRCVGTFTGFGCPIFVHIPSKGKSKLDPRATKCIFLGYSPTKKCYHPPSRKKFVTMDIKFFEDQPYYQKTNLLEENLEVEDQPHDWSLPLPMPTWEDERNGIQGEPKKSELQNQGKPQDLELFVYLRRPRETRLEQGQNPPKHNRSLTLGEGISPNLSDSTILNPPNVVQVVDTNLDIPIAIKKGVRNCTEHPLSNFLSYHKMNNNHKTFATNLSSNLVPKNIQEALVDRKWKEAIDEEMKALYKNDTWDIVDLPKGNHLVGSKWVFTTKYKANGFVERYKARLVSKGPDIAYVVVVVSQFMHAPLEDQLEVVMRILRYLKATPDMSLLFSKNGHMRTNELRSDMDIPDEVIMKFKQFWSDFKDTPLKGRNAILRGICPQVFGLFTVKLAVALTLIGGVQHVDASGTKVRGESHLLLVGDPGTGKSQFLKFAAKLSNRSVITTGFGSTSAGLTVTAVRDGGKYYA</sequence>
<dbReference type="Pfam" id="PF22936">
    <property type="entry name" value="Pol_BBD"/>
    <property type="match status" value="1"/>
</dbReference>
<evidence type="ECO:0000259" key="3">
    <source>
        <dbReference type="PROSITE" id="PS50051"/>
    </source>
</evidence>
<dbReference type="InterPro" id="IPR054722">
    <property type="entry name" value="PolX-like_BBD"/>
</dbReference>
<dbReference type="GO" id="GO:0005524">
    <property type="term" value="F:ATP binding"/>
    <property type="evidence" value="ECO:0007669"/>
    <property type="project" value="UniProtKB-KW"/>
</dbReference>
<dbReference type="GO" id="GO:0003678">
    <property type="term" value="F:DNA helicase activity"/>
    <property type="evidence" value="ECO:0007669"/>
    <property type="project" value="UniProtKB-EC"/>
</dbReference>
<dbReference type="GO" id="GO:0005634">
    <property type="term" value="C:nucleus"/>
    <property type="evidence" value="ECO:0007669"/>
    <property type="project" value="UniProtKB-SubCell"/>
</dbReference>
<dbReference type="Pfam" id="PF07727">
    <property type="entry name" value="RVT_2"/>
    <property type="match status" value="1"/>
</dbReference>
<dbReference type="ExpressionAtlas" id="A5AUI5">
    <property type="expression patterns" value="baseline and differential"/>
</dbReference>
<feature type="domain" description="MCM C-terminal AAA(+) ATPase" evidence="3">
    <location>
        <begin position="591"/>
        <end position="681"/>
    </location>
</feature>
<dbReference type="GO" id="GO:0016787">
    <property type="term" value="F:hydrolase activity"/>
    <property type="evidence" value="ECO:0007669"/>
    <property type="project" value="UniProtKB-KW"/>
</dbReference>
<dbReference type="PROSITE" id="PS50051">
    <property type="entry name" value="MCM_2"/>
    <property type="match status" value="1"/>
</dbReference>
<dbReference type="InterPro" id="IPR013103">
    <property type="entry name" value="RVT_2"/>
</dbReference>
<dbReference type="GO" id="GO:0006281">
    <property type="term" value="P:DNA repair"/>
    <property type="evidence" value="ECO:0007669"/>
    <property type="project" value="UniProtKB-KW"/>
</dbReference>
<dbReference type="PANTHER" id="PTHR11630">
    <property type="entry name" value="DNA REPLICATION LICENSING FACTOR MCM FAMILY MEMBER"/>
    <property type="match status" value="1"/>
</dbReference>
<evidence type="ECO:0000256" key="2">
    <source>
        <dbReference type="ARBA" id="ARBA00022840"/>
    </source>
</evidence>
<dbReference type="GO" id="GO:0003677">
    <property type="term" value="F:DNA binding"/>
    <property type="evidence" value="ECO:0007669"/>
    <property type="project" value="InterPro"/>
</dbReference>
<keyword evidence="2" id="KW-0067">ATP-binding</keyword>
<dbReference type="Pfam" id="PF00493">
    <property type="entry name" value="MCM"/>
    <property type="match status" value="1"/>
</dbReference>
<dbReference type="Gene3D" id="3.40.50.300">
    <property type="entry name" value="P-loop containing nucleotide triphosphate hydrolases"/>
    <property type="match status" value="1"/>
</dbReference>
<protein>
    <recommendedName>
        <fullName evidence="3">MCM C-terminal AAA(+) ATPase domain-containing protein</fullName>
    </recommendedName>
</protein>
<dbReference type="Pfam" id="PF25597">
    <property type="entry name" value="SH3_retrovirus"/>
    <property type="match status" value="1"/>
</dbReference>
<dbReference type="PANTHER" id="PTHR11630:SF48">
    <property type="entry name" value="DNA HELICASE MCM9"/>
    <property type="match status" value="1"/>
</dbReference>
<dbReference type="InterPro" id="IPR001208">
    <property type="entry name" value="MCM_dom"/>
</dbReference>
<dbReference type="SUPFAM" id="SSF52540">
    <property type="entry name" value="P-loop containing nucleoside triphosphate hydrolases"/>
    <property type="match status" value="1"/>
</dbReference>
<dbReference type="InterPro" id="IPR031327">
    <property type="entry name" value="MCM"/>
</dbReference>
<dbReference type="InterPro" id="IPR025724">
    <property type="entry name" value="GAG-pre-integrase_dom"/>
</dbReference>
<dbReference type="EMBL" id="AM436099">
    <property type="protein sequence ID" value="CAN78327.1"/>
    <property type="molecule type" value="Genomic_DNA"/>
</dbReference>
<reference evidence="4" key="1">
    <citation type="journal article" date="2007" name="PLoS ONE">
        <title>The first genome sequence of an elite grapevine cultivar (Pinot noir Vitis vinifera L.): coping with a highly heterozygous genome.</title>
        <authorList>
            <person name="Velasco R."/>
            <person name="Zharkikh A."/>
            <person name="Troggio M."/>
            <person name="Cartwright D.A."/>
            <person name="Cestaro A."/>
            <person name="Pruss D."/>
            <person name="Pindo M."/>
            <person name="FitzGerald L.M."/>
            <person name="Vezzulli S."/>
            <person name="Reid J."/>
            <person name="Malacarne G."/>
            <person name="Iliev D."/>
            <person name="Coppola G."/>
            <person name="Wardell B."/>
            <person name="Micheletti D."/>
            <person name="Macalma T."/>
            <person name="Facci M."/>
            <person name="Mitchell J.T."/>
            <person name="Perazzolli M."/>
            <person name="Eldredge G."/>
            <person name="Gatto P."/>
            <person name="Oyzerski R."/>
            <person name="Moretto M."/>
            <person name="Gutin N."/>
            <person name="Stefanini M."/>
            <person name="Chen Y."/>
            <person name="Segala C."/>
            <person name="Davenport C."/>
            <person name="Dematte L."/>
            <person name="Mraz A."/>
            <person name="Battilana J."/>
            <person name="Stormo K."/>
            <person name="Costa F."/>
            <person name="Tao Q."/>
            <person name="Si-Ammour A."/>
            <person name="Harkins T."/>
            <person name="Lackey A."/>
            <person name="Perbost C."/>
            <person name="Taillon B."/>
            <person name="Stella A."/>
            <person name="Solovyev V."/>
            <person name="Fawcett J.A."/>
            <person name="Sterck L."/>
            <person name="Vandepoele K."/>
            <person name="Grando S.M."/>
            <person name="Toppo S."/>
            <person name="Moser C."/>
            <person name="Lanchbury J."/>
            <person name="Bogden R."/>
            <person name="Skolnick M."/>
            <person name="Sgaramella V."/>
            <person name="Bhatnagar S.K."/>
            <person name="Fontana P."/>
            <person name="Gutin A."/>
            <person name="Van de Peer Y."/>
            <person name="Salamini F."/>
            <person name="Viola R."/>
        </authorList>
    </citation>
    <scope>NUCLEOTIDE SEQUENCE</scope>
</reference>
<name>A5AUI5_VITVI</name>
<keyword evidence="1" id="KW-0547">Nucleotide-binding</keyword>
<organism evidence="4">
    <name type="scientific">Vitis vinifera</name>
    <name type="common">Grape</name>
    <dbReference type="NCBI Taxonomy" id="29760"/>
    <lineage>
        <taxon>Eukaryota</taxon>
        <taxon>Viridiplantae</taxon>
        <taxon>Streptophyta</taxon>
        <taxon>Embryophyta</taxon>
        <taxon>Tracheophyta</taxon>
        <taxon>Spermatophyta</taxon>
        <taxon>Magnoliopsida</taxon>
        <taxon>eudicotyledons</taxon>
        <taxon>Gunneridae</taxon>
        <taxon>Pentapetalae</taxon>
        <taxon>rosids</taxon>
        <taxon>Vitales</taxon>
        <taxon>Vitaceae</taxon>
        <taxon>Viteae</taxon>
        <taxon>Vitis</taxon>
    </lineage>
</organism>
<dbReference type="InterPro" id="IPR027417">
    <property type="entry name" value="P-loop_NTPase"/>
</dbReference>
<evidence type="ECO:0000256" key="1">
    <source>
        <dbReference type="ARBA" id="ARBA00022741"/>
    </source>
</evidence>